<dbReference type="PROSITE" id="PS00588">
    <property type="entry name" value="FLAGELLA_BB_ROD"/>
    <property type="match status" value="1"/>
</dbReference>
<dbReference type="InterPro" id="IPR053967">
    <property type="entry name" value="LlgE_F_G-like_D1"/>
</dbReference>
<comment type="caution">
    <text evidence="6">The sequence shown here is derived from an EMBL/GenBank/DDBJ whole genome shotgun (WGS) entry which is preliminary data.</text>
</comment>
<evidence type="ECO:0000256" key="1">
    <source>
        <dbReference type="ARBA" id="ARBA00009677"/>
    </source>
</evidence>
<dbReference type="Pfam" id="PF22692">
    <property type="entry name" value="LlgE_F_G_D1"/>
    <property type="match status" value="1"/>
</dbReference>
<dbReference type="PATRIC" id="fig|136160.3.peg.448"/>
<dbReference type="Pfam" id="PF06429">
    <property type="entry name" value="Flg_bbr_C"/>
    <property type="match status" value="1"/>
</dbReference>
<dbReference type="InterPro" id="IPR037925">
    <property type="entry name" value="FlgE/F/G-like"/>
</dbReference>
<dbReference type="PANTHER" id="PTHR30435:SF19">
    <property type="entry name" value="FLAGELLAR BASAL-BODY ROD PROTEIN FLGG"/>
    <property type="match status" value="1"/>
</dbReference>
<name>A0A0M0KGC2_ALKHA</name>
<comment type="similarity">
    <text evidence="1 2">Belongs to the flagella basal body rod proteins family.</text>
</comment>
<dbReference type="SUPFAM" id="SSF117143">
    <property type="entry name" value="Flagellar hook protein flgE"/>
    <property type="match status" value="1"/>
</dbReference>
<keyword evidence="6" id="KW-0282">Flagellum</keyword>
<feature type="domain" description="Flagellar hook protein FlgE/F/G-like D1" evidence="5">
    <location>
        <begin position="115"/>
        <end position="172"/>
    </location>
</feature>
<evidence type="ECO:0000259" key="3">
    <source>
        <dbReference type="Pfam" id="PF00460"/>
    </source>
</evidence>
<accession>A0A0M0KGC2</accession>
<reference evidence="6" key="1">
    <citation type="submission" date="2015-08" db="EMBL/GenBank/DDBJ databases">
        <title>Complete DNA Sequence of Pseudomonas syringae pv. actinidiae, the Causal Agent of Kiwifruit Canker Disease.</title>
        <authorList>
            <person name="Rikkerink E.H.A."/>
            <person name="Fineran P.C."/>
        </authorList>
    </citation>
    <scope>NUCLEOTIDE SEQUENCE</scope>
    <source>
        <strain evidence="6">DSM 13666</strain>
    </source>
</reference>
<dbReference type="GeneID" id="87599287"/>
<dbReference type="InterPro" id="IPR010930">
    <property type="entry name" value="Flg_bb/hook_C_dom"/>
</dbReference>
<keyword evidence="6" id="KW-0966">Cell projection</keyword>
<gene>
    <name evidence="6" type="ORF">AMD02_01280</name>
</gene>
<dbReference type="AlphaFoldDB" id="A0A0M0KGC2"/>
<dbReference type="GO" id="GO:0009425">
    <property type="term" value="C:bacterial-type flagellum basal body"/>
    <property type="evidence" value="ECO:0007669"/>
    <property type="project" value="UniProtKB-SubCell"/>
</dbReference>
<evidence type="ECO:0000256" key="2">
    <source>
        <dbReference type="RuleBase" id="RU362116"/>
    </source>
</evidence>
<protein>
    <submittedName>
        <fullName evidence="6">Flagellar biosynthesis protein FlgC</fullName>
    </submittedName>
</protein>
<feature type="domain" description="Flagellar basal-body/hook protein C-terminal" evidence="4">
    <location>
        <begin position="224"/>
        <end position="268"/>
    </location>
</feature>
<keyword evidence="2" id="KW-0975">Bacterial flagellum</keyword>
<dbReference type="RefSeq" id="WP_053430174.1">
    <property type="nucleotide sequence ID" value="NZ_CP040441.1"/>
</dbReference>
<dbReference type="InterPro" id="IPR019776">
    <property type="entry name" value="Flagellar_basal_body_rod_CS"/>
</dbReference>
<organism evidence="6">
    <name type="scientific">Halalkalibacterium halodurans</name>
    <name type="common">Bacillus halodurans</name>
    <dbReference type="NCBI Taxonomy" id="86665"/>
    <lineage>
        <taxon>Bacteria</taxon>
        <taxon>Bacillati</taxon>
        <taxon>Bacillota</taxon>
        <taxon>Bacilli</taxon>
        <taxon>Bacillales</taxon>
        <taxon>Bacillaceae</taxon>
        <taxon>Halalkalibacterium (ex Joshi et al. 2022)</taxon>
    </lineage>
</organism>
<evidence type="ECO:0000313" key="6">
    <source>
        <dbReference type="EMBL" id="KOO37627.1"/>
    </source>
</evidence>
<keyword evidence="6" id="KW-0969">Cilium</keyword>
<evidence type="ECO:0000259" key="4">
    <source>
        <dbReference type="Pfam" id="PF06429"/>
    </source>
</evidence>
<dbReference type="InterPro" id="IPR020013">
    <property type="entry name" value="Flagellar_FlgE/F/G"/>
</dbReference>
<dbReference type="PANTHER" id="PTHR30435">
    <property type="entry name" value="FLAGELLAR PROTEIN"/>
    <property type="match status" value="1"/>
</dbReference>
<dbReference type="GO" id="GO:0071978">
    <property type="term" value="P:bacterial-type flagellum-dependent swarming motility"/>
    <property type="evidence" value="ECO:0007669"/>
    <property type="project" value="TreeGrafter"/>
</dbReference>
<feature type="domain" description="Flagellar basal body rod protein N-terminal" evidence="3">
    <location>
        <begin position="9"/>
        <end position="35"/>
    </location>
</feature>
<dbReference type="InterPro" id="IPR001444">
    <property type="entry name" value="Flag_bb_rod_N"/>
</dbReference>
<sequence>MLRGLWGAAAGMITQQQRQEMLTNNLANVNTPGYKADQAAIRAFPNMLIAAMNTGNVPKGVAPVIGELTTGVYLQERMPNFRQGDLVETQNNTDVALLQGVMPTNEENGQPWALFYTVQNENGEVRYTRNGNFTVDGDGFLTTGDGFYVLGTDGNPLQVNNEWFNVDGDGMITDEAGAAIGQINVVVAEDPMQLVKEGNGLLRFEGDGELPTGVGNAAVNYQLQQGFIERSNVDAAQTMTDMMQAYRTFEANQQVLRAYDESLGKAVNEVGRIG</sequence>
<comment type="subcellular location">
    <subcellularLocation>
        <location evidence="2">Bacterial flagellum basal body</location>
    </subcellularLocation>
</comment>
<dbReference type="Pfam" id="PF00460">
    <property type="entry name" value="Flg_bb_rod"/>
    <property type="match status" value="1"/>
</dbReference>
<dbReference type="EMBL" id="LILD01000001">
    <property type="protein sequence ID" value="KOO37627.1"/>
    <property type="molecule type" value="Genomic_DNA"/>
</dbReference>
<dbReference type="NCBIfam" id="TIGR03506">
    <property type="entry name" value="FlgEFG_subfam"/>
    <property type="match status" value="1"/>
</dbReference>
<evidence type="ECO:0000259" key="5">
    <source>
        <dbReference type="Pfam" id="PF22692"/>
    </source>
</evidence>
<proteinExistence type="inferred from homology"/>